<name>A0A1G7W312_9FLAO</name>
<accession>A0A1G7W312</accession>
<dbReference type="AlphaFoldDB" id="A0A1G7W312"/>
<dbReference type="EMBL" id="FNBH01000008">
    <property type="protein sequence ID" value="SDG66109.1"/>
    <property type="molecule type" value="Genomic_DNA"/>
</dbReference>
<evidence type="ECO:0000313" key="1">
    <source>
        <dbReference type="EMBL" id="SDG66109.1"/>
    </source>
</evidence>
<dbReference type="InterPro" id="IPR016630">
    <property type="entry name" value="UCP015278"/>
</dbReference>
<reference evidence="2" key="1">
    <citation type="submission" date="2016-10" db="EMBL/GenBank/DDBJ databases">
        <authorList>
            <person name="Varghese N."/>
            <person name="Submissions S."/>
        </authorList>
    </citation>
    <scope>NUCLEOTIDE SEQUENCE [LARGE SCALE GENOMIC DNA]</scope>
    <source>
        <strain evidence="2">DSM 19684</strain>
    </source>
</reference>
<dbReference type="STRING" id="454006.SAMN05421825_3785"/>
<dbReference type="RefSeq" id="WP_089875238.1">
    <property type="nucleotide sequence ID" value="NZ_FNBH01000008.1"/>
</dbReference>
<protein>
    <submittedName>
        <fullName evidence="1">Uncharacterized protein</fullName>
    </submittedName>
</protein>
<proteinExistence type="predicted"/>
<dbReference type="Pfam" id="PF10004">
    <property type="entry name" value="DUF2247"/>
    <property type="match status" value="1"/>
</dbReference>
<gene>
    <name evidence="1" type="ORF">SAMN05421825_3785</name>
</gene>
<sequence>MIDFKKYLTITQSVLFVGLKNDWLTAKETVAIINENNFNLNFDEITLVDINLNEDNKIILLDILQKKLNDQEIAKGMHIWQISYLRAIKNSNISIHQKLREIEIQWSKFDYPESWRNFIYYMPNEKTNSEEDIYLNFLDKG</sequence>
<organism evidence="1 2">
    <name type="scientific">Epilithonimonas hungarica</name>
    <dbReference type="NCBI Taxonomy" id="454006"/>
    <lineage>
        <taxon>Bacteria</taxon>
        <taxon>Pseudomonadati</taxon>
        <taxon>Bacteroidota</taxon>
        <taxon>Flavobacteriia</taxon>
        <taxon>Flavobacteriales</taxon>
        <taxon>Weeksellaceae</taxon>
        <taxon>Chryseobacterium group</taxon>
        <taxon>Epilithonimonas</taxon>
    </lineage>
</organism>
<dbReference type="Proteomes" id="UP000199203">
    <property type="component" value="Unassembled WGS sequence"/>
</dbReference>
<keyword evidence="2" id="KW-1185">Reference proteome</keyword>
<evidence type="ECO:0000313" key="2">
    <source>
        <dbReference type="Proteomes" id="UP000199203"/>
    </source>
</evidence>